<dbReference type="Gene3D" id="2.120.10.10">
    <property type="match status" value="1"/>
</dbReference>
<dbReference type="CDD" id="cd15482">
    <property type="entry name" value="Sialidase_non-viral"/>
    <property type="match status" value="1"/>
</dbReference>
<dbReference type="PANTHER" id="PTHR43752">
    <property type="entry name" value="BNR/ASP-BOX REPEAT FAMILY PROTEIN"/>
    <property type="match status" value="1"/>
</dbReference>
<accession>E8RPF2</accession>
<keyword evidence="3" id="KW-1185">Reference proteome</keyword>
<dbReference type="InterPro" id="IPR036278">
    <property type="entry name" value="Sialidase_sf"/>
</dbReference>
<dbReference type="eggNOG" id="COG1621">
    <property type="taxonomic scope" value="Bacteria"/>
</dbReference>
<proteinExistence type="predicted"/>
<dbReference type="AlphaFoldDB" id="E8RPF2"/>
<evidence type="ECO:0000259" key="1">
    <source>
        <dbReference type="Pfam" id="PF13088"/>
    </source>
</evidence>
<dbReference type="PANTHER" id="PTHR43752:SF2">
    <property type="entry name" value="BNR_ASP-BOX REPEAT FAMILY PROTEIN"/>
    <property type="match status" value="1"/>
</dbReference>
<dbReference type="InterPro" id="IPR011040">
    <property type="entry name" value="Sialidase"/>
</dbReference>
<organism evidence="2 3">
    <name type="scientific">Asticcacaulis excentricus (strain ATCC 15261 / DSM 4724 / KCTC 12464 / NCIMB 9791 / VKM B-1370 / CB 48)</name>
    <dbReference type="NCBI Taxonomy" id="573065"/>
    <lineage>
        <taxon>Bacteria</taxon>
        <taxon>Pseudomonadati</taxon>
        <taxon>Pseudomonadota</taxon>
        <taxon>Alphaproteobacteria</taxon>
        <taxon>Caulobacterales</taxon>
        <taxon>Caulobacteraceae</taxon>
        <taxon>Asticcacaulis</taxon>
    </lineage>
</organism>
<dbReference type="STRING" id="573065.Astex_1381"/>
<dbReference type="RefSeq" id="WP_013478882.1">
    <property type="nucleotide sequence ID" value="NC_014816.1"/>
</dbReference>
<dbReference type="Pfam" id="PF13088">
    <property type="entry name" value="BNR_2"/>
    <property type="match status" value="1"/>
</dbReference>
<evidence type="ECO:0000313" key="3">
    <source>
        <dbReference type="Proteomes" id="UP000001492"/>
    </source>
</evidence>
<dbReference type="EMBL" id="CP002395">
    <property type="protein sequence ID" value="ADU13050.1"/>
    <property type="molecule type" value="Genomic_DNA"/>
</dbReference>
<reference evidence="3" key="1">
    <citation type="submission" date="2010-12" db="EMBL/GenBank/DDBJ databases">
        <title>Complete sequence of chromosome 1 of Asticcacaulis excentricus CB 48.</title>
        <authorList>
            <consortium name="US DOE Joint Genome Institute"/>
            <person name="Lucas S."/>
            <person name="Copeland A."/>
            <person name="Lapidus A."/>
            <person name="Cheng J.-F."/>
            <person name="Bruce D."/>
            <person name="Goodwin L."/>
            <person name="Pitluck S."/>
            <person name="Teshima H."/>
            <person name="Davenport K."/>
            <person name="Detter J.C."/>
            <person name="Han C."/>
            <person name="Tapia R."/>
            <person name="Land M."/>
            <person name="Hauser L."/>
            <person name="Jeffries C."/>
            <person name="Kyrpides N."/>
            <person name="Ivanova N."/>
            <person name="Ovchinnikova G."/>
            <person name="Brun Y.V."/>
            <person name="Woyke T."/>
        </authorList>
    </citation>
    <scope>NUCLEOTIDE SEQUENCE [LARGE SCALE GENOMIC DNA]</scope>
    <source>
        <strain evidence="3">ATCC 15261 / DSM 4724 / KCTC 12464 / NCIMB 9791 / VKM B-1370 / CB 48</strain>
    </source>
</reference>
<feature type="domain" description="Sialidase" evidence="1">
    <location>
        <begin position="69"/>
        <end position="357"/>
    </location>
</feature>
<protein>
    <recommendedName>
        <fullName evidence="1">Sialidase domain-containing protein</fullName>
    </recommendedName>
</protein>
<dbReference type="KEGG" id="aex:Astex_1381"/>
<dbReference type="SUPFAM" id="SSF50939">
    <property type="entry name" value="Sialidases"/>
    <property type="match status" value="1"/>
</dbReference>
<evidence type="ECO:0000313" key="2">
    <source>
        <dbReference type="EMBL" id="ADU13050.1"/>
    </source>
</evidence>
<dbReference type="HOGENOM" id="CLU_715442_0_0_5"/>
<gene>
    <name evidence="2" type="ordered locus">Astex_1381</name>
</gene>
<dbReference type="OrthoDB" id="41724at2"/>
<dbReference type="Proteomes" id="UP000001492">
    <property type="component" value="Chromosome 1"/>
</dbReference>
<name>E8RPF2_ASTEC</name>
<sequence length="391" mass="43421">MKAEIAALFTALAPVSVAPYEVKPELFNASEANLGLRKSEGTQTVTVFRPQGPEDGRFNNGAVPVVFKGRMFVQWQSSRRDEDSADTHVLYSVSDDAVHWQPPQVLAAPGEGGEMRSSGGWWTDGEVLIAYINVWPEGFQSGKGGYATYQRSTDGVNWDAPQRLKNQKGEPVEGVIEQDPHVLPDGRILTAFHLRPGLFATPYYTDDPLGISGWVRGRMSNLPSDNANISRELEPSLFLRGECVVMVFRDQMSSFRQLASESCNRGEDWTPPVVTTMPDSRSKQSAGNLPDGTVFVINNPSGDKLRLPLAVTLSPDGRTFDKSFLLRGADELTPLRFEGRYKRIGYHYPKSVVWKAHLYVVYSTHKETIDVTRVPVGSLEKMILSLPVVQY</sequence>